<comment type="similarity">
    <text evidence="6">Belongs to the cyclic nucleotide phosphodiesterase family.</text>
</comment>
<evidence type="ECO:0000256" key="2">
    <source>
        <dbReference type="ARBA" id="ARBA00022801"/>
    </source>
</evidence>
<evidence type="ECO:0000256" key="6">
    <source>
        <dbReference type="RuleBase" id="RU363067"/>
    </source>
</evidence>
<gene>
    <name evidence="9" type="ORF">PM001_LOCUS17794</name>
</gene>
<feature type="binding site" evidence="4">
    <location>
        <begin position="322"/>
        <end position="326"/>
    </location>
    <ligand>
        <name>AMP</name>
        <dbReference type="ChEBI" id="CHEBI:456215"/>
    </ligand>
</feature>
<accession>A0AAV1UCS4</accession>
<evidence type="ECO:0000256" key="3">
    <source>
        <dbReference type="PIRSR" id="PIRSR623088-1"/>
    </source>
</evidence>
<evidence type="ECO:0000256" key="5">
    <source>
        <dbReference type="PIRSR" id="PIRSR623088-3"/>
    </source>
</evidence>
<keyword evidence="2 6" id="KW-0378">Hydrolase</keyword>
<dbReference type="Proteomes" id="UP001162060">
    <property type="component" value="Unassembled WGS sequence"/>
</dbReference>
<feature type="binding site" evidence="4">
    <location>
        <position position="480"/>
    </location>
    <ligand>
        <name>AMP</name>
        <dbReference type="ChEBI" id="CHEBI:456215"/>
    </ligand>
</feature>
<name>A0AAV1UCS4_9STRA</name>
<feature type="binding site" evidence="4">
    <location>
        <position position="535"/>
    </location>
    <ligand>
        <name>AMP</name>
        <dbReference type="ChEBI" id="CHEBI:456215"/>
    </ligand>
</feature>
<feature type="active site" description="Proton donor" evidence="3">
    <location>
        <position position="322"/>
    </location>
</feature>
<organism evidence="9 10">
    <name type="scientific">Peronospora matthiolae</name>
    <dbReference type="NCBI Taxonomy" id="2874970"/>
    <lineage>
        <taxon>Eukaryota</taxon>
        <taxon>Sar</taxon>
        <taxon>Stramenopiles</taxon>
        <taxon>Oomycota</taxon>
        <taxon>Peronosporomycetes</taxon>
        <taxon>Peronosporales</taxon>
        <taxon>Peronosporaceae</taxon>
        <taxon>Peronospora</taxon>
    </lineage>
</organism>
<dbReference type="SUPFAM" id="SSF109604">
    <property type="entry name" value="HD-domain/PDEase-like"/>
    <property type="match status" value="1"/>
</dbReference>
<dbReference type="InterPro" id="IPR036971">
    <property type="entry name" value="PDEase_catalytic_dom_sf"/>
</dbReference>
<feature type="region of interest" description="Disordered" evidence="7">
    <location>
        <begin position="28"/>
        <end position="58"/>
    </location>
</feature>
<evidence type="ECO:0000259" key="8">
    <source>
        <dbReference type="PROSITE" id="PS51845"/>
    </source>
</evidence>
<dbReference type="GO" id="GO:0046872">
    <property type="term" value="F:metal ion binding"/>
    <property type="evidence" value="ECO:0007669"/>
    <property type="project" value="UniProtKB-KW"/>
</dbReference>
<feature type="binding site" evidence="5">
    <location>
        <position position="326"/>
    </location>
    <ligand>
        <name>Zn(2+)</name>
        <dbReference type="ChEBI" id="CHEBI:29105"/>
        <label>1</label>
    </ligand>
</feature>
<keyword evidence="1 5" id="KW-0479">Metal-binding</keyword>
<sequence>MTRRMDHFLAFRKPQAVVAVDASGSSVAAPAALAPSPSSSSSSSVVASPSTSGPPFVVELRHEDPTAVDDGSGDDDDIHSRVYDLKLGNDVQIPRTKSAADVRASPGGGNDYVYEKHYFKSISSMASKRFPVPGAIEAKIKTLTSYLKSVSAGIRRRSTAFDRAQAYYRKSVPTPAAIRNKLNVIVTRHSSGEHQTTLSWDDIDEERYSDLNEAMTATPLSRKRRGCPSEIFREGQVRQICTLCDVPDQFVDQVIETIKSSFGTPGLDVIALEEFMPGNVVVFVGMLIFQSIDCDEDFVDLSVMPSFLRHIQERYDGNIPFHNATHAADVMHTLFMMLWNTSLGDKISQHNQIGALLAAVMHDVEHVGLTNDFLIKTCHPIAQEYPTKAPMESKHMDLALQAVVDPKFGILSKMTTVYQNEVLDVIRETISATALIYQPELLAEVNNTTADEWKMLEEEDTVLPQDLQVRALRIAMHVSDISQTMKPFTNHQKWVFRLNDEHYMQGELDARERWRVSPWFCFRDLWTYEKFLSSQVCFLKEMALPAVVALNGIPWLDVNELVHGIENNIAEWDRQDAAAATH</sequence>
<dbReference type="Pfam" id="PF00233">
    <property type="entry name" value="PDEase_I"/>
    <property type="match status" value="1"/>
</dbReference>
<feature type="binding site" evidence="5">
    <location>
        <position position="363"/>
    </location>
    <ligand>
        <name>Zn(2+)</name>
        <dbReference type="ChEBI" id="CHEBI:29105"/>
        <label>2</label>
    </ligand>
</feature>
<dbReference type="InterPro" id="IPR023088">
    <property type="entry name" value="PDEase"/>
</dbReference>
<dbReference type="InterPro" id="IPR023174">
    <property type="entry name" value="PDEase_CS"/>
</dbReference>
<dbReference type="Gene3D" id="1.10.1300.10">
    <property type="entry name" value="3'5'-cyclic nucleotide phosphodiesterase, catalytic domain"/>
    <property type="match status" value="1"/>
</dbReference>
<dbReference type="GO" id="GO:0007165">
    <property type="term" value="P:signal transduction"/>
    <property type="evidence" value="ECO:0007669"/>
    <property type="project" value="InterPro"/>
</dbReference>
<feature type="binding site" evidence="5">
    <location>
        <position position="362"/>
    </location>
    <ligand>
        <name>Zn(2+)</name>
        <dbReference type="ChEBI" id="CHEBI:29105"/>
        <label>1</label>
    </ligand>
</feature>
<dbReference type="PROSITE" id="PS00126">
    <property type="entry name" value="PDEASE_I_1"/>
    <property type="match status" value="1"/>
</dbReference>
<feature type="binding site" evidence="4">
    <location>
        <position position="363"/>
    </location>
    <ligand>
        <name>AMP</name>
        <dbReference type="ChEBI" id="CHEBI:456215"/>
    </ligand>
</feature>
<proteinExistence type="inferred from homology"/>
<feature type="compositionally biased region" description="Low complexity" evidence="7">
    <location>
        <begin position="28"/>
        <end position="55"/>
    </location>
</feature>
<reference evidence="9" key="1">
    <citation type="submission" date="2024-01" db="EMBL/GenBank/DDBJ databases">
        <authorList>
            <person name="Webb A."/>
        </authorList>
    </citation>
    <scope>NUCLEOTIDE SEQUENCE</scope>
    <source>
        <strain evidence="9">Pm1</strain>
    </source>
</reference>
<dbReference type="PROSITE" id="PS51845">
    <property type="entry name" value="PDEASE_I_2"/>
    <property type="match status" value="1"/>
</dbReference>
<dbReference type="EC" id="3.1.4.-" evidence="6"/>
<dbReference type="EMBL" id="CAKLBY020000190">
    <property type="protein sequence ID" value="CAK7932644.1"/>
    <property type="molecule type" value="Genomic_DNA"/>
</dbReference>
<dbReference type="PRINTS" id="PR00387">
    <property type="entry name" value="PDIESTERASE1"/>
</dbReference>
<evidence type="ECO:0000256" key="7">
    <source>
        <dbReference type="SAM" id="MobiDB-lite"/>
    </source>
</evidence>
<dbReference type="InterPro" id="IPR002073">
    <property type="entry name" value="PDEase_catalytic_dom"/>
</dbReference>
<feature type="binding site" evidence="5">
    <location>
        <position position="480"/>
    </location>
    <ligand>
        <name>Zn(2+)</name>
        <dbReference type="ChEBI" id="CHEBI:29105"/>
        <label>1</label>
    </ligand>
</feature>
<evidence type="ECO:0000313" key="10">
    <source>
        <dbReference type="Proteomes" id="UP001162060"/>
    </source>
</evidence>
<feature type="binding site" evidence="5">
    <location>
        <position position="363"/>
    </location>
    <ligand>
        <name>Zn(2+)</name>
        <dbReference type="ChEBI" id="CHEBI:29105"/>
        <label>1</label>
    </ligand>
</feature>
<evidence type="ECO:0000256" key="1">
    <source>
        <dbReference type="ARBA" id="ARBA00022723"/>
    </source>
</evidence>
<evidence type="ECO:0000256" key="4">
    <source>
        <dbReference type="PIRSR" id="PIRSR623088-2"/>
    </source>
</evidence>
<dbReference type="AlphaFoldDB" id="A0AAV1UCS4"/>
<comment type="caution">
    <text evidence="9">The sequence shown here is derived from an EMBL/GenBank/DDBJ whole genome shotgun (WGS) entry which is preliminary data.</text>
</comment>
<dbReference type="GO" id="GO:0004114">
    <property type="term" value="F:3',5'-cyclic-nucleotide phosphodiesterase activity"/>
    <property type="evidence" value="ECO:0007669"/>
    <property type="project" value="InterPro"/>
</dbReference>
<feature type="domain" description="PDEase" evidence="8">
    <location>
        <begin position="246"/>
        <end position="579"/>
    </location>
</feature>
<dbReference type="PANTHER" id="PTHR11347">
    <property type="entry name" value="CYCLIC NUCLEOTIDE PHOSPHODIESTERASE"/>
    <property type="match status" value="1"/>
</dbReference>
<evidence type="ECO:0000313" key="9">
    <source>
        <dbReference type="EMBL" id="CAK7932644.1"/>
    </source>
</evidence>
<comment type="cofactor">
    <cofactor evidence="6">
        <name>a divalent metal cation</name>
        <dbReference type="ChEBI" id="CHEBI:60240"/>
    </cofactor>
    <text evidence="6">Binds 2 divalent metal cations per subunit. Site 1 may preferentially bind zinc ions, while site 2 has a preference for magnesium and/or manganese ions.</text>
</comment>
<protein>
    <recommendedName>
        <fullName evidence="6">Phosphodiesterase</fullName>
        <ecNumber evidence="6">3.1.4.-</ecNumber>
    </recommendedName>
</protein>